<gene>
    <name evidence="13" type="ORF">FQN60_011117</name>
</gene>
<keyword evidence="5" id="KW-0677">Repeat</keyword>
<feature type="domain" description="LIM zinc-binding" evidence="12">
    <location>
        <begin position="18"/>
        <end position="79"/>
    </location>
</feature>
<evidence type="ECO:0000313" key="13">
    <source>
        <dbReference type="EMBL" id="KAA8595826.1"/>
    </source>
</evidence>
<dbReference type="Gene3D" id="2.10.110.10">
    <property type="entry name" value="Cysteine Rich Protein"/>
    <property type="match status" value="4"/>
</dbReference>
<dbReference type="Proteomes" id="UP000327493">
    <property type="component" value="Chromosome 1"/>
</dbReference>
<evidence type="ECO:0000256" key="4">
    <source>
        <dbReference type="ARBA" id="ARBA00022723"/>
    </source>
</evidence>
<dbReference type="AlphaFoldDB" id="A0A5J5DR47"/>
<name>A0A5J5DR47_9PERO</name>
<feature type="domain" description="LIM zinc-binding" evidence="12">
    <location>
        <begin position="81"/>
        <end position="138"/>
    </location>
</feature>
<keyword evidence="14" id="KW-1185">Reference proteome</keyword>
<evidence type="ECO:0000256" key="9">
    <source>
        <dbReference type="ARBA" id="ARBA00023136"/>
    </source>
</evidence>
<evidence type="ECO:0000256" key="1">
    <source>
        <dbReference type="ARBA" id="ARBA00004246"/>
    </source>
</evidence>
<proteinExistence type="predicted"/>
<dbReference type="GO" id="GO:0045216">
    <property type="term" value="P:cell-cell junction organization"/>
    <property type="evidence" value="ECO:0007669"/>
    <property type="project" value="TreeGrafter"/>
</dbReference>
<dbReference type="FunFam" id="2.10.110.10:FF:000021">
    <property type="entry name" value="Lim and senescent cell antigen-like-containing"/>
    <property type="match status" value="1"/>
</dbReference>
<dbReference type="EMBL" id="VOFY01000001">
    <property type="protein sequence ID" value="KAA8595826.1"/>
    <property type="molecule type" value="Genomic_DNA"/>
</dbReference>
<dbReference type="PIRSF" id="PIRSF038003">
    <property type="entry name" value="PINCH"/>
    <property type="match status" value="1"/>
</dbReference>
<organism evidence="13 14">
    <name type="scientific">Etheostoma spectabile</name>
    <name type="common">orangethroat darter</name>
    <dbReference type="NCBI Taxonomy" id="54343"/>
    <lineage>
        <taxon>Eukaryota</taxon>
        <taxon>Metazoa</taxon>
        <taxon>Chordata</taxon>
        <taxon>Craniata</taxon>
        <taxon>Vertebrata</taxon>
        <taxon>Euteleostomi</taxon>
        <taxon>Actinopterygii</taxon>
        <taxon>Neopterygii</taxon>
        <taxon>Teleostei</taxon>
        <taxon>Neoteleostei</taxon>
        <taxon>Acanthomorphata</taxon>
        <taxon>Eupercaria</taxon>
        <taxon>Perciformes</taxon>
        <taxon>Percoidei</taxon>
        <taxon>Percidae</taxon>
        <taxon>Etheostomatinae</taxon>
        <taxon>Etheostoma</taxon>
    </lineage>
</organism>
<dbReference type="CDD" id="cd09332">
    <property type="entry name" value="LIM2_PINCH"/>
    <property type="match status" value="1"/>
</dbReference>
<reference evidence="13 14" key="1">
    <citation type="submission" date="2019-08" db="EMBL/GenBank/DDBJ databases">
        <title>A chromosome-level genome assembly, high-density linkage maps, and genome scans reveal the genomic architecture of hybrid incompatibilities underlying speciation via character displacement in darters (Percidae: Etheostominae).</title>
        <authorList>
            <person name="Moran R.L."/>
            <person name="Catchen J.M."/>
            <person name="Fuller R.C."/>
        </authorList>
    </citation>
    <scope>NUCLEOTIDE SEQUENCE [LARGE SCALE GENOMIC DNA]</scope>
    <source>
        <strain evidence="13">EspeVRDwgs_2016</strain>
        <tissue evidence="13">Muscle</tissue>
    </source>
</reference>
<comment type="subcellular location">
    <subcellularLocation>
        <location evidence="1">Cell junction</location>
        <location evidence="1">Focal adhesion</location>
    </subcellularLocation>
    <subcellularLocation>
        <location evidence="2">Cell membrane</location>
        <topology evidence="2">Peripheral membrane protein</topology>
        <orientation evidence="2">Cytoplasmic side</orientation>
    </subcellularLocation>
</comment>
<feature type="domain" description="LIM zinc-binding" evidence="12">
    <location>
        <begin position="201"/>
        <end position="260"/>
    </location>
</feature>
<evidence type="ECO:0000256" key="3">
    <source>
        <dbReference type="ARBA" id="ARBA00022475"/>
    </source>
</evidence>
<dbReference type="PROSITE" id="PS00478">
    <property type="entry name" value="LIM_DOMAIN_1"/>
    <property type="match status" value="3"/>
</dbReference>
<evidence type="ECO:0000256" key="10">
    <source>
        <dbReference type="PIRNR" id="PIRNR038003"/>
    </source>
</evidence>
<keyword evidence="3" id="KW-1003">Cell membrane</keyword>
<dbReference type="CDD" id="cd09331">
    <property type="entry name" value="LIM1_PINCH"/>
    <property type="match status" value="1"/>
</dbReference>
<dbReference type="PANTHER" id="PTHR24210">
    <property type="entry name" value="LIM DOMAIN-CONTAINING PROTEIN"/>
    <property type="match status" value="1"/>
</dbReference>
<dbReference type="CDD" id="cd09333">
    <property type="entry name" value="LIM3_PINCH"/>
    <property type="match status" value="1"/>
</dbReference>
<dbReference type="GO" id="GO:0005886">
    <property type="term" value="C:plasma membrane"/>
    <property type="evidence" value="ECO:0007669"/>
    <property type="project" value="UniProtKB-SubCell"/>
</dbReference>
<dbReference type="Pfam" id="PF00412">
    <property type="entry name" value="LIM"/>
    <property type="match status" value="4"/>
</dbReference>
<evidence type="ECO:0000256" key="7">
    <source>
        <dbReference type="ARBA" id="ARBA00022949"/>
    </source>
</evidence>
<evidence type="ECO:0000259" key="12">
    <source>
        <dbReference type="PROSITE" id="PS50023"/>
    </source>
</evidence>
<keyword evidence="7" id="KW-0965">Cell junction</keyword>
<dbReference type="InterPro" id="IPR047946">
    <property type="entry name" value="PINCH-1/2-like"/>
</dbReference>
<dbReference type="PANTHER" id="PTHR24210:SF13">
    <property type="entry name" value="LIM AND SENESCENT CELL ANTIGEN-LIKE-CONTAINING DOMAIN PROTEIN 1"/>
    <property type="match status" value="1"/>
</dbReference>
<evidence type="ECO:0000313" key="14">
    <source>
        <dbReference type="Proteomes" id="UP000327493"/>
    </source>
</evidence>
<dbReference type="FunFam" id="2.10.110.10:FF:000017">
    <property type="entry name" value="Lim and senescent cell antigen-like-containing"/>
    <property type="match status" value="1"/>
</dbReference>
<keyword evidence="8 10" id="KW-0440">LIM domain</keyword>
<evidence type="ECO:0000256" key="6">
    <source>
        <dbReference type="ARBA" id="ARBA00022833"/>
    </source>
</evidence>
<dbReference type="PROSITE" id="PS50023">
    <property type="entry name" value="LIM_DOMAIN_2"/>
    <property type="match status" value="3"/>
</dbReference>
<dbReference type="GO" id="GO:0098609">
    <property type="term" value="P:cell-cell adhesion"/>
    <property type="evidence" value="ECO:0007669"/>
    <property type="project" value="TreeGrafter"/>
</dbReference>
<keyword evidence="6 11" id="KW-0862">Zinc</keyword>
<dbReference type="GO" id="GO:0046872">
    <property type="term" value="F:metal ion binding"/>
    <property type="evidence" value="ECO:0007669"/>
    <property type="project" value="UniProtKB-KW"/>
</dbReference>
<evidence type="ECO:0000256" key="8">
    <source>
        <dbReference type="ARBA" id="ARBA00023038"/>
    </source>
</evidence>
<dbReference type="InterPro" id="IPR047944">
    <property type="entry name" value="LIMS1/2-like_LIM1"/>
</dbReference>
<dbReference type="InterPro" id="IPR001781">
    <property type="entry name" value="Znf_LIM"/>
</dbReference>
<evidence type="ECO:0000256" key="11">
    <source>
        <dbReference type="PROSITE-ProRule" id="PRU00125"/>
    </source>
</evidence>
<sequence>MLGVAGMTGSIANALASAACERCKSGFAPTEKIVNSNGELYHEQCFVCAQCFQQFPDGLFYEFEGRKYCEHDFQMLFAPCCHQCGEFIIGRVIKAMNNSWHPDCFCCDICQAVLADVGFVKNAGRHLCRPCHNREKARGLGKYICQKCHAIIEEQPLIFKNDPYHPDHFNCSNCGKELTVEARELKGELFCLPCHDKMGVPICGACRRPIEGRVVNAMGKQWHVEHFVCAKCEKPFLGHRHYERKGLAYCETHYNQWCLLSTRPGVSVVSHAPPATQNSLSNKFVEIDLKPVCKHCYEHMPEELKRRLARRERDAKDRKKKAAVCLNKFVEFDMKPVCKKCYEKFPLELKKRLKKLAESLGRK</sequence>
<dbReference type="SUPFAM" id="SSF57716">
    <property type="entry name" value="Glucocorticoid receptor-like (DNA-binding domain)"/>
    <property type="match status" value="6"/>
</dbReference>
<keyword evidence="9" id="KW-0472">Membrane</keyword>
<dbReference type="GO" id="GO:0005911">
    <property type="term" value="C:cell-cell junction"/>
    <property type="evidence" value="ECO:0007669"/>
    <property type="project" value="TreeGrafter"/>
</dbReference>
<comment type="caution">
    <text evidence="13">The sequence shown here is derived from an EMBL/GenBank/DDBJ whole genome shotgun (WGS) entry which is preliminary data.</text>
</comment>
<accession>A0A5J5DR47</accession>
<evidence type="ECO:0000256" key="5">
    <source>
        <dbReference type="ARBA" id="ARBA00022737"/>
    </source>
</evidence>
<dbReference type="CDD" id="cd09334">
    <property type="entry name" value="LIM4_PINCH"/>
    <property type="match status" value="1"/>
</dbReference>
<dbReference type="GO" id="GO:0005925">
    <property type="term" value="C:focal adhesion"/>
    <property type="evidence" value="ECO:0007669"/>
    <property type="project" value="UniProtKB-SubCell"/>
</dbReference>
<dbReference type="GO" id="GO:2001046">
    <property type="term" value="P:positive regulation of integrin-mediated signaling pathway"/>
    <property type="evidence" value="ECO:0007669"/>
    <property type="project" value="TreeGrafter"/>
</dbReference>
<dbReference type="SMART" id="SM00132">
    <property type="entry name" value="LIM"/>
    <property type="match status" value="4"/>
</dbReference>
<evidence type="ECO:0000256" key="2">
    <source>
        <dbReference type="ARBA" id="ARBA00004413"/>
    </source>
</evidence>
<dbReference type="GO" id="GO:0005737">
    <property type="term" value="C:cytoplasm"/>
    <property type="evidence" value="ECO:0007669"/>
    <property type="project" value="TreeGrafter"/>
</dbReference>
<dbReference type="FunFam" id="2.10.110.10:FF:000019">
    <property type="entry name" value="Lim and senescent cell antigen-like-containing"/>
    <property type="match status" value="1"/>
</dbReference>
<protein>
    <recommendedName>
        <fullName evidence="10">LIM domain-containing protein</fullName>
    </recommendedName>
</protein>
<keyword evidence="4 11" id="KW-0479">Metal-binding</keyword>
<dbReference type="InterPro" id="IPR017351">
    <property type="entry name" value="PINCH-1-4-like"/>
</dbReference>
<dbReference type="FunFam" id="2.10.110.10:FF:000011">
    <property type="entry name" value="Lim and senescent cell antigen-like-containing"/>
    <property type="match status" value="1"/>
</dbReference>
<dbReference type="GO" id="GO:1900026">
    <property type="term" value="P:positive regulation of substrate adhesion-dependent cell spreading"/>
    <property type="evidence" value="ECO:0007669"/>
    <property type="project" value="TreeGrafter"/>
</dbReference>